<reference evidence="16" key="1">
    <citation type="journal article" date="2021" name="PeerJ">
        <title>Extensive microbial diversity within the chicken gut microbiome revealed by metagenomics and culture.</title>
        <authorList>
            <person name="Gilroy R."/>
            <person name="Ravi A."/>
            <person name="Getino M."/>
            <person name="Pursley I."/>
            <person name="Horton D.L."/>
            <person name="Alikhan N.F."/>
            <person name="Baker D."/>
            <person name="Gharbi K."/>
            <person name="Hall N."/>
            <person name="Watson M."/>
            <person name="Adriaenssens E.M."/>
            <person name="Foster-Nyarko E."/>
            <person name="Jarju S."/>
            <person name="Secka A."/>
            <person name="Antonio M."/>
            <person name="Oren A."/>
            <person name="Chaudhuri R.R."/>
            <person name="La Ragione R."/>
            <person name="Hildebrand F."/>
            <person name="Pallen M.J."/>
        </authorList>
    </citation>
    <scope>NUCLEOTIDE SEQUENCE</scope>
    <source>
        <strain evidence="16">CHK192-9172</strain>
    </source>
</reference>
<evidence type="ECO:0000256" key="2">
    <source>
        <dbReference type="ARBA" id="ARBA00002933"/>
    </source>
</evidence>
<organism evidence="16 17">
    <name type="scientific">Candidatus Eubacterium avistercoris</name>
    <dbReference type="NCBI Taxonomy" id="2838567"/>
    <lineage>
        <taxon>Bacteria</taxon>
        <taxon>Bacillati</taxon>
        <taxon>Bacillota</taxon>
        <taxon>Clostridia</taxon>
        <taxon>Eubacteriales</taxon>
        <taxon>Eubacteriaceae</taxon>
        <taxon>Eubacterium</taxon>
    </lineage>
</organism>
<dbReference type="InterPro" id="IPR044298">
    <property type="entry name" value="MIG/MutY"/>
</dbReference>
<dbReference type="Pfam" id="PF00730">
    <property type="entry name" value="HhH-GPD"/>
    <property type="match status" value="1"/>
</dbReference>
<dbReference type="InterPro" id="IPR003265">
    <property type="entry name" value="HhH-GPD_domain"/>
</dbReference>
<dbReference type="GO" id="GO:0046872">
    <property type="term" value="F:metal ion binding"/>
    <property type="evidence" value="ECO:0007669"/>
    <property type="project" value="UniProtKB-UniRule"/>
</dbReference>
<dbReference type="NCBIfam" id="TIGR01084">
    <property type="entry name" value="mutY"/>
    <property type="match status" value="1"/>
</dbReference>
<keyword evidence="13 14" id="KW-0326">Glycosidase</keyword>
<reference evidence="16" key="2">
    <citation type="submission" date="2021-04" db="EMBL/GenBank/DDBJ databases">
        <authorList>
            <person name="Gilroy R."/>
        </authorList>
    </citation>
    <scope>NUCLEOTIDE SEQUENCE</scope>
    <source>
        <strain evidence="16">CHK192-9172</strain>
    </source>
</reference>
<comment type="caution">
    <text evidence="16">The sequence shown here is derived from an EMBL/GenBank/DDBJ whole genome shotgun (WGS) entry which is preliminary data.</text>
</comment>
<evidence type="ECO:0000256" key="7">
    <source>
        <dbReference type="ARBA" id="ARBA00022723"/>
    </source>
</evidence>
<evidence type="ECO:0000256" key="1">
    <source>
        <dbReference type="ARBA" id="ARBA00000843"/>
    </source>
</evidence>
<dbReference type="Gene3D" id="1.10.1670.10">
    <property type="entry name" value="Helix-hairpin-Helix base-excision DNA repair enzymes (C-terminal)"/>
    <property type="match status" value="1"/>
</dbReference>
<evidence type="ECO:0000256" key="14">
    <source>
        <dbReference type="RuleBase" id="RU365096"/>
    </source>
</evidence>
<comment type="function">
    <text evidence="2">Adenine glycosylase active on G-A mispairs. MutY also corrects error-prone DNA synthesis past GO lesions which are due to the oxidatively damaged form of guanine: 7,8-dihydro-8-oxoguanine (8-oxo-dGTP).</text>
</comment>
<keyword evidence="11" id="KW-0411">Iron-sulfur</keyword>
<dbReference type="GO" id="GO:0006284">
    <property type="term" value="P:base-excision repair"/>
    <property type="evidence" value="ECO:0007669"/>
    <property type="project" value="UniProtKB-UniRule"/>
</dbReference>
<dbReference type="Pfam" id="PF14815">
    <property type="entry name" value="NUDIX_4"/>
    <property type="match status" value="1"/>
</dbReference>
<evidence type="ECO:0000256" key="3">
    <source>
        <dbReference type="ARBA" id="ARBA00008343"/>
    </source>
</evidence>
<dbReference type="InterPro" id="IPR023170">
    <property type="entry name" value="HhH_base_excis_C"/>
</dbReference>
<keyword evidence="9" id="KW-0378">Hydrolase</keyword>
<dbReference type="CDD" id="cd00056">
    <property type="entry name" value="ENDO3c"/>
    <property type="match status" value="1"/>
</dbReference>
<gene>
    <name evidence="16" type="primary">mutY</name>
    <name evidence="16" type="ORF">IAA08_04310</name>
</gene>
<evidence type="ECO:0000256" key="4">
    <source>
        <dbReference type="ARBA" id="ARBA00012045"/>
    </source>
</evidence>
<dbReference type="Pfam" id="PF00633">
    <property type="entry name" value="HHH"/>
    <property type="match status" value="1"/>
</dbReference>
<evidence type="ECO:0000256" key="10">
    <source>
        <dbReference type="ARBA" id="ARBA00023004"/>
    </source>
</evidence>
<dbReference type="GO" id="GO:0034039">
    <property type="term" value="F:8-oxo-7,8-dihydroguanine DNA N-glycosylase activity"/>
    <property type="evidence" value="ECO:0007669"/>
    <property type="project" value="TreeGrafter"/>
</dbReference>
<evidence type="ECO:0000256" key="8">
    <source>
        <dbReference type="ARBA" id="ARBA00022763"/>
    </source>
</evidence>
<dbReference type="Gene3D" id="1.10.340.30">
    <property type="entry name" value="Hypothetical protein, domain 2"/>
    <property type="match status" value="1"/>
</dbReference>
<evidence type="ECO:0000256" key="5">
    <source>
        <dbReference type="ARBA" id="ARBA00022023"/>
    </source>
</evidence>
<comment type="catalytic activity">
    <reaction evidence="1 14">
        <text>Hydrolyzes free adenine bases from 7,8-dihydro-8-oxoguanine:adenine mismatched double-stranded DNA, leaving an apurinic site.</text>
        <dbReference type="EC" id="3.2.2.31"/>
    </reaction>
</comment>
<accession>A0A9D2D202</accession>
<dbReference type="FunFam" id="1.10.340.30:FF:000002">
    <property type="entry name" value="Adenine DNA glycosylase"/>
    <property type="match status" value="1"/>
</dbReference>
<keyword evidence="8 14" id="KW-0227">DNA damage</keyword>
<dbReference type="GO" id="GO:0000701">
    <property type="term" value="F:purine-specific mismatch base pair DNA N-glycosylase activity"/>
    <property type="evidence" value="ECO:0007669"/>
    <property type="project" value="UniProtKB-EC"/>
</dbReference>
<dbReference type="InterPro" id="IPR029119">
    <property type="entry name" value="MutY_C"/>
</dbReference>
<keyword evidence="7" id="KW-0479">Metal-binding</keyword>
<dbReference type="SUPFAM" id="SSF55811">
    <property type="entry name" value="Nudix"/>
    <property type="match status" value="1"/>
</dbReference>
<evidence type="ECO:0000256" key="12">
    <source>
        <dbReference type="ARBA" id="ARBA00023204"/>
    </source>
</evidence>
<dbReference type="AlphaFoldDB" id="A0A9D2D202"/>
<dbReference type="InterPro" id="IPR015797">
    <property type="entry name" value="NUDIX_hydrolase-like_dom_sf"/>
</dbReference>
<dbReference type="PANTHER" id="PTHR42944:SF1">
    <property type="entry name" value="ADENINE DNA GLYCOSYLASE"/>
    <property type="match status" value="1"/>
</dbReference>
<dbReference type="Gene3D" id="3.90.79.10">
    <property type="entry name" value="Nucleoside Triphosphate Pyrophosphohydrolase"/>
    <property type="match status" value="1"/>
</dbReference>
<dbReference type="EMBL" id="DXCH01000122">
    <property type="protein sequence ID" value="HIZ07142.1"/>
    <property type="molecule type" value="Genomic_DNA"/>
</dbReference>
<dbReference type="CDD" id="cd03431">
    <property type="entry name" value="NUDIX_DNA_Glycosylase_C-MutY"/>
    <property type="match status" value="1"/>
</dbReference>
<evidence type="ECO:0000313" key="16">
    <source>
        <dbReference type="EMBL" id="HIZ07142.1"/>
    </source>
</evidence>
<evidence type="ECO:0000256" key="11">
    <source>
        <dbReference type="ARBA" id="ARBA00023014"/>
    </source>
</evidence>
<dbReference type="InterPro" id="IPR005760">
    <property type="entry name" value="A/G_AdeGlyc_MutY"/>
</dbReference>
<dbReference type="InterPro" id="IPR000445">
    <property type="entry name" value="HhH_motif"/>
</dbReference>
<dbReference type="SMART" id="SM00478">
    <property type="entry name" value="ENDO3c"/>
    <property type="match status" value="1"/>
</dbReference>
<dbReference type="SUPFAM" id="SSF48150">
    <property type="entry name" value="DNA-glycosylase"/>
    <property type="match status" value="1"/>
</dbReference>
<name>A0A9D2D202_9FIRM</name>
<evidence type="ECO:0000259" key="15">
    <source>
        <dbReference type="SMART" id="SM00478"/>
    </source>
</evidence>
<sequence length="360" mass="41320">MLEDFDLKAAVEPLLKWYEKNKRELPWRSQATPYRVWVSEIMLQQTRVEAVKPYFARFMEALPDIQALAQCPQDRLLKLWEGLGYYNRVRNMQEAARTVMEKYQGVMPADYEALLSLKGIGSYTAGAVASIAYGLSVPAVDGNVLRVLMRLTEDDSDIMKQSVRKRTEKALARIMPEGRAGDLNQGLMELGATVCVPNGAPRCEICPWGDMCLARAHGTFDRLPVKSKGKPRKIQEKTVLIIRDQDRVILRQREKKGLLAGMYEFPNEEGLLTPEEALQKVREMNLHPMRIRKLEDARHIFSHVEWHMTGYMIQVDSLTREESGMLFVEIKETEKKYAIPAAFGAYTKYLDLRIGNEKYE</sequence>
<evidence type="ECO:0000313" key="17">
    <source>
        <dbReference type="Proteomes" id="UP000824024"/>
    </source>
</evidence>
<comment type="cofactor">
    <cofactor evidence="14">
        <name>[4Fe-4S] cluster</name>
        <dbReference type="ChEBI" id="CHEBI:49883"/>
    </cofactor>
    <text evidence="14">Binds 1 [4Fe-4S] cluster.</text>
</comment>
<feature type="domain" description="HhH-GPD" evidence="15">
    <location>
        <begin position="42"/>
        <end position="193"/>
    </location>
</feature>
<dbReference type="GO" id="GO:0051539">
    <property type="term" value="F:4 iron, 4 sulfur cluster binding"/>
    <property type="evidence" value="ECO:0007669"/>
    <property type="project" value="UniProtKB-UniRule"/>
</dbReference>
<keyword evidence="6" id="KW-0004">4Fe-4S</keyword>
<comment type="similarity">
    <text evidence="3 14">Belongs to the Nth/MutY family.</text>
</comment>
<dbReference type="EC" id="3.2.2.31" evidence="4 14"/>
<evidence type="ECO:0000256" key="6">
    <source>
        <dbReference type="ARBA" id="ARBA00022485"/>
    </source>
</evidence>
<dbReference type="PANTHER" id="PTHR42944">
    <property type="entry name" value="ADENINE DNA GLYCOSYLASE"/>
    <property type="match status" value="1"/>
</dbReference>
<dbReference type="Proteomes" id="UP000824024">
    <property type="component" value="Unassembled WGS sequence"/>
</dbReference>
<protein>
    <recommendedName>
        <fullName evidence="5 14">Adenine DNA glycosylase</fullName>
        <ecNumber evidence="4 14">3.2.2.31</ecNumber>
    </recommendedName>
</protein>
<dbReference type="GO" id="GO:0032357">
    <property type="term" value="F:oxidized purine DNA binding"/>
    <property type="evidence" value="ECO:0007669"/>
    <property type="project" value="TreeGrafter"/>
</dbReference>
<dbReference type="InterPro" id="IPR011257">
    <property type="entry name" value="DNA_glycosylase"/>
</dbReference>
<evidence type="ECO:0000256" key="9">
    <source>
        <dbReference type="ARBA" id="ARBA00022801"/>
    </source>
</evidence>
<keyword evidence="10 14" id="KW-0408">Iron</keyword>
<dbReference type="GO" id="GO:0006298">
    <property type="term" value="P:mismatch repair"/>
    <property type="evidence" value="ECO:0007669"/>
    <property type="project" value="TreeGrafter"/>
</dbReference>
<dbReference type="GO" id="GO:0035485">
    <property type="term" value="F:adenine/guanine mispair binding"/>
    <property type="evidence" value="ECO:0007669"/>
    <property type="project" value="TreeGrafter"/>
</dbReference>
<keyword evidence="12" id="KW-0234">DNA repair</keyword>
<proteinExistence type="inferred from homology"/>
<evidence type="ECO:0000256" key="13">
    <source>
        <dbReference type="ARBA" id="ARBA00023295"/>
    </source>
</evidence>